<feature type="transmembrane region" description="Helical" evidence="1">
    <location>
        <begin position="13"/>
        <end position="32"/>
    </location>
</feature>
<dbReference type="PATRIC" id="fig|322095.3.peg.1929"/>
<keyword evidence="3" id="KW-1185">Reference proteome</keyword>
<evidence type="ECO:0000313" key="3">
    <source>
        <dbReference type="Proteomes" id="UP000070224"/>
    </source>
</evidence>
<dbReference type="EMBL" id="LSDK01000136">
    <property type="protein sequence ID" value="KXB73533.1"/>
    <property type="molecule type" value="Genomic_DNA"/>
</dbReference>
<name>A0A134B0R2_9PORP</name>
<evidence type="ECO:0000313" key="2">
    <source>
        <dbReference type="EMBL" id="KXB73533.1"/>
    </source>
</evidence>
<keyword evidence="1" id="KW-1133">Transmembrane helix</keyword>
<protein>
    <submittedName>
        <fullName evidence="2">Uncharacterized protein</fullName>
    </submittedName>
</protein>
<gene>
    <name evidence="2" type="ORF">HMPREF3185_01955</name>
</gene>
<organism evidence="2 3">
    <name type="scientific">Porphyromonas somerae</name>
    <dbReference type="NCBI Taxonomy" id="322095"/>
    <lineage>
        <taxon>Bacteria</taxon>
        <taxon>Pseudomonadati</taxon>
        <taxon>Bacteroidota</taxon>
        <taxon>Bacteroidia</taxon>
        <taxon>Bacteroidales</taxon>
        <taxon>Porphyromonadaceae</taxon>
        <taxon>Porphyromonas</taxon>
    </lineage>
</organism>
<reference evidence="3" key="1">
    <citation type="submission" date="2016-01" db="EMBL/GenBank/DDBJ databases">
        <authorList>
            <person name="Mitreva M."/>
            <person name="Pepin K.H."/>
            <person name="Mihindukulasuriya K.A."/>
            <person name="Fulton R."/>
            <person name="Fronick C."/>
            <person name="O'Laughlin M."/>
            <person name="Miner T."/>
            <person name="Herter B."/>
            <person name="Rosa B.A."/>
            <person name="Cordes M."/>
            <person name="Tomlinson C."/>
            <person name="Wollam A."/>
            <person name="Palsikar V.B."/>
            <person name="Mardis E.R."/>
            <person name="Wilson R.K."/>
        </authorList>
    </citation>
    <scope>NUCLEOTIDE SEQUENCE [LARGE SCALE GENOMIC DNA]</scope>
    <source>
        <strain evidence="3">KA00683</strain>
    </source>
</reference>
<keyword evidence="1" id="KW-0472">Membrane</keyword>
<dbReference type="AlphaFoldDB" id="A0A134B0R2"/>
<proteinExistence type="predicted"/>
<accession>A0A134B0R2</accession>
<dbReference type="Proteomes" id="UP000070224">
    <property type="component" value="Unassembled WGS sequence"/>
</dbReference>
<sequence>MIRDYLRAKVVKLLSRVILLVNGAIDAIYIMYNGAIEKKRERVTFFPRRRRSPAPCVWYVF</sequence>
<comment type="caution">
    <text evidence="2">The sequence shown here is derived from an EMBL/GenBank/DDBJ whole genome shotgun (WGS) entry which is preliminary data.</text>
</comment>
<keyword evidence="1" id="KW-0812">Transmembrane</keyword>
<evidence type="ECO:0000256" key="1">
    <source>
        <dbReference type="SAM" id="Phobius"/>
    </source>
</evidence>